<dbReference type="KEGG" id="pshq:F3W81_07780"/>
<dbReference type="AlphaFoldDB" id="A0A7L9WK03"/>
<evidence type="ECO:0008006" key="3">
    <source>
        <dbReference type="Google" id="ProtNLM"/>
    </source>
</evidence>
<name>A0A7L9WK03_9RHOB</name>
<gene>
    <name evidence="1" type="ORF">F3W81_07780</name>
</gene>
<organism evidence="1 2">
    <name type="scientific">Pseudooceanicola spongiae</name>
    <dbReference type="NCBI Taxonomy" id="2613965"/>
    <lineage>
        <taxon>Bacteria</taxon>
        <taxon>Pseudomonadati</taxon>
        <taxon>Pseudomonadota</taxon>
        <taxon>Alphaproteobacteria</taxon>
        <taxon>Rhodobacterales</taxon>
        <taxon>Paracoccaceae</taxon>
        <taxon>Pseudooceanicola</taxon>
    </lineage>
</organism>
<dbReference type="SUPFAM" id="SSF52218">
    <property type="entry name" value="Flavoproteins"/>
    <property type="match status" value="1"/>
</dbReference>
<keyword evidence="2" id="KW-1185">Reference proteome</keyword>
<dbReference type="InterPro" id="IPR029039">
    <property type="entry name" value="Flavoprotein-like_sf"/>
</dbReference>
<accession>A0A7L9WK03</accession>
<dbReference type="EMBL" id="CP045201">
    <property type="protein sequence ID" value="QOL80721.1"/>
    <property type="molecule type" value="Genomic_DNA"/>
</dbReference>
<proteinExistence type="predicted"/>
<sequence length="163" mass="18006">MTCRILLYSKVGNTLKVGEELAWQLGAQLHEIETPEVEDGFRARLRQKLSSVLSKQPQVYASDQPWASSDLLILGTPATSGRAAEPLRQWLATKPALPERVALLITSDEAQCPKSVIDDMSRLIGRTPVAVLYASKSELATGAWKSRLSPFLDHCVIRHRQSA</sequence>
<dbReference type="Gene3D" id="3.40.50.360">
    <property type="match status" value="1"/>
</dbReference>
<evidence type="ECO:0000313" key="1">
    <source>
        <dbReference type="EMBL" id="QOL80721.1"/>
    </source>
</evidence>
<reference evidence="1 2" key="1">
    <citation type="submission" date="2019-10" db="EMBL/GenBank/DDBJ databases">
        <title>Pseudopuniceibacterium sp. HQ09 islated from Antarctica.</title>
        <authorList>
            <person name="Liao L."/>
            <person name="Su S."/>
            <person name="Chen B."/>
            <person name="Yu Y."/>
        </authorList>
    </citation>
    <scope>NUCLEOTIDE SEQUENCE [LARGE SCALE GENOMIC DNA]</scope>
    <source>
        <strain evidence="1 2">HQ09</strain>
    </source>
</reference>
<dbReference type="RefSeq" id="WP_193083042.1">
    <property type="nucleotide sequence ID" value="NZ_CP045201.1"/>
</dbReference>
<protein>
    <recommendedName>
        <fullName evidence="3">Flavodoxin-like domain-containing protein</fullName>
    </recommendedName>
</protein>
<dbReference type="Proteomes" id="UP000594118">
    <property type="component" value="Chromosome"/>
</dbReference>
<evidence type="ECO:0000313" key="2">
    <source>
        <dbReference type="Proteomes" id="UP000594118"/>
    </source>
</evidence>